<feature type="compositionally biased region" description="Basic residues" evidence="1">
    <location>
        <begin position="570"/>
        <end position="579"/>
    </location>
</feature>
<name>A0A0F7WVU3_CHLPN</name>
<feature type="compositionally biased region" description="Basic and acidic residues" evidence="1">
    <location>
        <begin position="295"/>
        <end position="310"/>
    </location>
</feature>
<feature type="region of interest" description="Disordered" evidence="1">
    <location>
        <begin position="517"/>
        <end position="579"/>
    </location>
</feature>
<reference evidence="2" key="1">
    <citation type="submission" date="2015-05" db="EMBL/GenBank/DDBJ databases">
        <authorList>
            <person name="Rattei Thomas"/>
        </authorList>
    </citation>
    <scope>NUCLEOTIDE SEQUENCE</scope>
    <source>
        <strain evidence="2">DC9</strain>
    </source>
</reference>
<evidence type="ECO:0000313" key="2">
    <source>
        <dbReference type="EMBL" id="CRI42444.1"/>
    </source>
</evidence>
<feature type="region of interest" description="Disordered" evidence="1">
    <location>
        <begin position="246"/>
        <end position="315"/>
    </location>
</feature>
<feature type="region of interest" description="Disordered" evidence="1">
    <location>
        <begin position="1"/>
        <end position="94"/>
    </location>
</feature>
<feature type="region of interest" description="Disordered" evidence="1">
    <location>
        <begin position="486"/>
        <end position="505"/>
    </location>
</feature>
<feature type="compositionally biased region" description="Basic and acidic residues" evidence="1">
    <location>
        <begin position="405"/>
        <end position="416"/>
    </location>
</feature>
<dbReference type="EMBL" id="LN847044">
    <property type="protein sequence ID" value="CRI42444.1"/>
    <property type="molecule type" value="Genomic_DNA"/>
</dbReference>
<accession>A0A0F7WVU3</accession>
<sequence length="579" mass="61087">MAVSGGGGIQPSSDPGKWNPALQGEQAEGPSPLKESIFSETKQASSAAKQESLVRSGSTGMYATESQINKAKYRKAQDRSSTSPKSKLKGTFSKMRASVQGFMSGFGSRASRVSAKRASDSGEGTSLLPTEMDVALKKGNRISPEMQGFFLDASGMGGSSSDISQLSLEALKSSAFSGARSLSLSSSESSSVASFGSFQKAIEPMSDEKVNAWTVARLGGEMVSSLLDPNVETSSLVRRAMATGNEGMIDLSDLGQEEVSTAMTSPRAVEGKVKVSSSDSPEANPTGIPNSNTLERAEKEAEKQESREQLSEDQMMLARAMAGLLTGAAPQEVLSNSVWSGPSTVFPPPKFSGTLPTQRSGDKSKHKSPGIEKSTNHTNFSPLREGTVKSAEVKSLPHPESMYRFPKDSIVSREEPEAVVKESTAFKNPENSSQNFLPIAEESVFPKESGTGGALGSDAVSSSYHFLAQRGVSLLAPLPRATDDYKEKLEAHKGPGGPPDPLIYQYRNVAVEPPIVLRSPQPFSGSSRLSVQGKPEAASVHDDGGGGNSGGFSGDQRRGSSGQKASRQEKKGKKLSTDI</sequence>
<gene>
    <name evidence="2" type="ORF">BN1224_DC9_BM_00050</name>
</gene>
<feature type="compositionally biased region" description="Polar residues" evidence="1">
    <location>
        <begin position="275"/>
        <end position="294"/>
    </location>
</feature>
<evidence type="ECO:0000256" key="1">
    <source>
        <dbReference type="SAM" id="MobiDB-lite"/>
    </source>
</evidence>
<proteinExistence type="predicted"/>
<dbReference type="AlphaFoldDB" id="A0A0F7WVU3"/>
<feature type="region of interest" description="Disordered" evidence="1">
    <location>
        <begin position="337"/>
        <end position="416"/>
    </location>
</feature>
<feature type="compositionally biased region" description="Polar residues" evidence="1">
    <location>
        <begin position="521"/>
        <end position="530"/>
    </location>
</feature>
<protein>
    <submittedName>
        <fullName evidence="2">Uncharacterized protein</fullName>
    </submittedName>
</protein>
<organism evidence="2">
    <name type="scientific">Chlamydia pneumoniae</name>
    <name type="common">Chlamydophila pneumoniae</name>
    <dbReference type="NCBI Taxonomy" id="83558"/>
    <lineage>
        <taxon>Bacteria</taxon>
        <taxon>Pseudomonadati</taxon>
        <taxon>Chlamydiota</taxon>
        <taxon>Chlamydiia</taxon>
        <taxon>Chlamydiales</taxon>
        <taxon>Chlamydiaceae</taxon>
        <taxon>Chlamydia/Chlamydophila group</taxon>
        <taxon>Chlamydia</taxon>
    </lineage>
</organism>
<feature type="compositionally biased region" description="Polar residues" evidence="1">
    <location>
        <begin position="38"/>
        <end position="69"/>
    </location>
</feature>